<name>U3PG08_LEIXC</name>
<sequence length="135" mass="14040">MRFDSKWSMTPCFAASGSSSLCSVKATLTSAVEPSADTTRMPSASFISSAPRCSSVRLEASSAAPSSSFFCWAASSAAPASSWACCASREAVGIPGGLQLLARGVELSLRRRLRLARIELGLPGVELPLGGIQLR</sequence>
<evidence type="ECO:0000313" key="1">
    <source>
        <dbReference type="EMBL" id="AGW42603.1"/>
    </source>
</evidence>
<dbReference type="EMBL" id="CP006734">
    <property type="protein sequence ID" value="AGW42603.1"/>
    <property type="molecule type" value="Genomic_DNA"/>
</dbReference>
<evidence type="ECO:0000313" key="2">
    <source>
        <dbReference type="Proteomes" id="UP000016743"/>
    </source>
</evidence>
<accession>U3PG08</accession>
<dbReference type="Proteomes" id="UP000016743">
    <property type="component" value="Chromosome"/>
</dbReference>
<keyword evidence="2" id="KW-1185">Reference proteome</keyword>
<dbReference type="AlphaFoldDB" id="U3PG08"/>
<reference evidence="1 2" key="1">
    <citation type="journal article" date="2013" name="Genome Announc.">
        <title>Complete Genome Sequence of Leifsonia xyli subsp. cynodontis Strain DSM46306, a Gram-Positive Bacterial Pathogen of Grasses.</title>
        <authorList>
            <person name="Monteiro-Vitorello C.B."/>
            <person name="Zerillo M.M."/>
            <person name="Van Sluys M.A."/>
            <person name="Camargo L.E."/>
            <person name="Kitajima J.P."/>
        </authorList>
    </citation>
    <scope>NUCLEOTIDE SEQUENCE [LARGE SCALE GENOMIC DNA]</scope>
    <source>
        <strain evidence="1 2">DSM 46306</strain>
    </source>
</reference>
<gene>
    <name evidence="1" type="ORF">O159_27050</name>
</gene>
<dbReference type="STRING" id="1389489.O159_27050"/>
<protein>
    <submittedName>
        <fullName evidence="1">Uncharacterized protein</fullName>
    </submittedName>
</protein>
<organism evidence="1 2">
    <name type="scientific">Leifsonia xyli subsp. cynodontis DSM 46306</name>
    <dbReference type="NCBI Taxonomy" id="1389489"/>
    <lineage>
        <taxon>Bacteria</taxon>
        <taxon>Bacillati</taxon>
        <taxon>Actinomycetota</taxon>
        <taxon>Actinomycetes</taxon>
        <taxon>Micrococcales</taxon>
        <taxon>Microbacteriaceae</taxon>
        <taxon>Leifsonia</taxon>
    </lineage>
</organism>
<dbReference type="KEGG" id="lxy:O159_27050"/>
<dbReference type="HOGENOM" id="CLU_1883184_0_0_11"/>
<proteinExistence type="predicted"/>